<protein>
    <submittedName>
        <fullName evidence="3">Small terminase subunit</fullName>
    </submittedName>
</protein>
<evidence type="ECO:0000256" key="1">
    <source>
        <dbReference type="SAM" id="MobiDB-lite"/>
    </source>
</evidence>
<dbReference type="EMBL" id="VDFN01000001">
    <property type="protein sequence ID" value="MQS44254.1"/>
    <property type="molecule type" value="Genomic_DNA"/>
</dbReference>
<dbReference type="AlphaFoldDB" id="A0A5P0ZF24"/>
<dbReference type="Proteomes" id="UP000436655">
    <property type="component" value="Unassembled WGS sequence"/>
</dbReference>
<gene>
    <name evidence="3" type="ORF">FHL02_01270</name>
    <name evidence="2" type="ORF">FHL03_02000</name>
</gene>
<feature type="region of interest" description="Disordered" evidence="1">
    <location>
        <begin position="130"/>
        <end position="158"/>
    </location>
</feature>
<organism evidence="3 4">
    <name type="scientific">Companilactobacillus mishanensis</name>
    <dbReference type="NCBI Taxonomy" id="2486008"/>
    <lineage>
        <taxon>Bacteria</taxon>
        <taxon>Bacillati</taxon>
        <taxon>Bacillota</taxon>
        <taxon>Bacilli</taxon>
        <taxon>Lactobacillales</taxon>
        <taxon>Lactobacillaceae</taxon>
        <taxon>Companilactobacillus</taxon>
    </lineage>
</organism>
<dbReference type="RefSeq" id="WP_153381722.1">
    <property type="nucleotide sequence ID" value="NZ_VDFM01000001.1"/>
</dbReference>
<dbReference type="EMBL" id="VDFM01000001">
    <property type="protein sequence ID" value="MQS51643.1"/>
    <property type="molecule type" value="Genomic_DNA"/>
</dbReference>
<evidence type="ECO:0000313" key="5">
    <source>
        <dbReference type="Proteomes" id="UP000436655"/>
    </source>
</evidence>
<reference evidence="2" key="2">
    <citation type="submission" date="2019-05" db="EMBL/GenBank/DDBJ databases">
        <authorList>
            <person name="Schuster J.A."/>
            <person name="Ehrmann M.A."/>
        </authorList>
    </citation>
    <scope>NUCLEOTIDE SEQUENCE</scope>
    <source>
        <strain evidence="2">TMW 1.2098</strain>
    </source>
</reference>
<sequence length="158" mass="17934">MAKGQYKEWLKPDKLVLLHGWKLKGLTDEDIASNVGVAPRTFERWKAKYSQIRQAIKTGKDEANFVVENALFRKAREGNNTAMIFWLKNNYRDKYSDSQKTPLEEELTRQQIRRVRAEADMAKAKADLLTGAGGDSDRTILVDDIGGNDDNSNETEQG</sequence>
<dbReference type="OrthoDB" id="5868871at2"/>
<evidence type="ECO:0000313" key="2">
    <source>
        <dbReference type="EMBL" id="MQS44254.1"/>
    </source>
</evidence>
<evidence type="ECO:0000313" key="3">
    <source>
        <dbReference type="EMBL" id="MQS51643.1"/>
    </source>
</evidence>
<name>A0A5P0ZF24_9LACO</name>
<proteinExistence type="predicted"/>
<keyword evidence="5" id="KW-1185">Reference proteome</keyword>
<accession>A0A5P0ZF24</accession>
<comment type="caution">
    <text evidence="3">The sequence shown here is derived from an EMBL/GenBank/DDBJ whole genome shotgun (WGS) entry which is preliminary data.</text>
</comment>
<reference evidence="4 5" key="1">
    <citation type="journal article" date="2019" name="Syst. Appl. Microbiol.">
        <title>Polyphasic characterization of two novel Lactobacillus spp. isolated from blown salami packages: Description of Lactobacillus halodurans sp. nov. and Lactobacillus salsicarnum sp. nov.</title>
        <authorList>
            <person name="Schuster J.A."/>
            <person name="Klingl A."/>
            <person name="Vogel R.F."/>
            <person name="Ehrmann M.A."/>
        </authorList>
    </citation>
    <scope>NUCLEOTIDE SEQUENCE [LARGE SCALE GENOMIC DNA]</scope>
    <source>
        <strain evidence="2 5">TMW 1.2098</strain>
        <strain evidence="3 4">TMW 1.2118</strain>
    </source>
</reference>
<dbReference type="Proteomes" id="UP000380386">
    <property type="component" value="Unassembled WGS sequence"/>
</dbReference>
<evidence type="ECO:0000313" key="4">
    <source>
        <dbReference type="Proteomes" id="UP000380386"/>
    </source>
</evidence>